<feature type="domain" description="Nucleoporin nup120-like HEAT repeat" evidence="7">
    <location>
        <begin position="858"/>
        <end position="1028"/>
    </location>
</feature>
<dbReference type="InterPro" id="IPR056548">
    <property type="entry name" value="HEAT_Nup120"/>
</dbReference>
<organism evidence="8 9">
    <name type="scientific">Calycina marina</name>
    <dbReference type="NCBI Taxonomy" id="1763456"/>
    <lineage>
        <taxon>Eukaryota</taxon>
        <taxon>Fungi</taxon>
        <taxon>Dikarya</taxon>
        <taxon>Ascomycota</taxon>
        <taxon>Pezizomycotina</taxon>
        <taxon>Leotiomycetes</taxon>
        <taxon>Helotiales</taxon>
        <taxon>Pezizellaceae</taxon>
        <taxon>Calycina</taxon>
    </lineage>
</organism>
<evidence type="ECO:0000259" key="6">
    <source>
        <dbReference type="Pfam" id="PF21486"/>
    </source>
</evidence>
<dbReference type="PANTHER" id="PTHR21286:SF0">
    <property type="entry name" value="NUCLEAR PORE COMPLEX PROTEIN NUP160"/>
    <property type="match status" value="1"/>
</dbReference>
<feature type="domain" description="Nucleoporin Nup120 helical" evidence="6">
    <location>
        <begin position="635"/>
        <end position="764"/>
    </location>
</feature>
<dbReference type="InterPro" id="IPR001680">
    <property type="entry name" value="WD40_rpt"/>
</dbReference>
<evidence type="ECO:0000256" key="3">
    <source>
        <dbReference type="ARBA" id="ARBA00023242"/>
    </source>
</evidence>
<feature type="repeat" description="WD" evidence="4">
    <location>
        <begin position="271"/>
        <end position="295"/>
    </location>
</feature>
<dbReference type="InterPro" id="IPR048884">
    <property type="entry name" value="Nup120_helical"/>
</dbReference>
<dbReference type="Pfam" id="PF21486">
    <property type="entry name" value="NUP120_helical"/>
    <property type="match status" value="1"/>
</dbReference>
<dbReference type="SUPFAM" id="SSF50998">
    <property type="entry name" value="Quinoprotein alcohol dehydrogenase-like"/>
    <property type="match status" value="1"/>
</dbReference>
<evidence type="ECO:0000313" key="9">
    <source>
        <dbReference type="Proteomes" id="UP000887226"/>
    </source>
</evidence>
<proteinExistence type="predicted"/>
<name>A0A9P7ZBI5_9HELO</name>
<dbReference type="GO" id="GO:0005643">
    <property type="term" value="C:nuclear pore"/>
    <property type="evidence" value="ECO:0007669"/>
    <property type="project" value="UniProtKB-ARBA"/>
</dbReference>
<reference evidence="8" key="1">
    <citation type="journal article" date="2021" name="IMA Fungus">
        <title>Genomic characterization of three marine fungi, including Emericellopsis atlantica sp. nov. with signatures of a generalist lifestyle and marine biomass degradation.</title>
        <authorList>
            <person name="Hagestad O.C."/>
            <person name="Hou L."/>
            <person name="Andersen J.H."/>
            <person name="Hansen E.H."/>
            <person name="Altermark B."/>
            <person name="Li C."/>
            <person name="Kuhnert E."/>
            <person name="Cox R.J."/>
            <person name="Crous P.W."/>
            <person name="Spatafora J.W."/>
            <person name="Lail K."/>
            <person name="Amirebrahimi M."/>
            <person name="Lipzen A."/>
            <person name="Pangilinan J."/>
            <person name="Andreopoulos W."/>
            <person name="Hayes R.D."/>
            <person name="Ng V."/>
            <person name="Grigoriev I.V."/>
            <person name="Jackson S.A."/>
            <person name="Sutton T.D.S."/>
            <person name="Dobson A.D.W."/>
            <person name="Rama T."/>
        </authorList>
    </citation>
    <scope>NUCLEOTIDE SEQUENCE</scope>
    <source>
        <strain evidence="8">TRa3180A</strain>
    </source>
</reference>
<dbReference type="InterPro" id="IPR021717">
    <property type="entry name" value="Nucleoporin_Nup160"/>
</dbReference>
<protein>
    <submittedName>
        <fullName evidence="8">Nucleoporin Nup120/160-domain-containing protein</fullName>
    </submittedName>
</protein>
<evidence type="ECO:0000313" key="8">
    <source>
        <dbReference type="EMBL" id="KAG9248812.1"/>
    </source>
</evidence>
<dbReference type="InterPro" id="IPR011047">
    <property type="entry name" value="Quinoprotein_ADH-like_sf"/>
</dbReference>
<feature type="domain" description="Nucleoporin Nup120/160 beta-propeller" evidence="5">
    <location>
        <begin position="80"/>
        <end position="582"/>
    </location>
</feature>
<dbReference type="Pfam" id="PF11715">
    <property type="entry name" value="Beta-prop_Nup120_160"/>
    <property type="match status" value="1"/>
</dbReference>
<dbReference type="EMBL" id="MU253743">
    <property type="protein sequence ID" value="KAG9248812.1"/>
    <property type="molecule type" value="Genomic_DNA"/>
</dbReference>
<dbReference type="AlphaFoldDB" id="A0A9P7ZBI5"/>
<dbReference type="Proteomes" id="UP000887226">
    <property type="component" value="Unassembled WGS sequence"/>
</dbReference>
<dbReference type="InterPro" id="IPR059141">
    <property type="entry name" value="Beta-prop_Nup120_160"/>
</dbReference>
<keyword evidence="3" id="KW-0539">Nucleus</keyword>
<evidence type="ECO:0000259" key="5">
    <source>
        <dbReference type="Pfam" id="PF11715"/>
    </source>
</evidence>
<comment type="subcellular location">
    <subcellularLocation>
        <location evidence="1">Nucleus</location>
    </subcellularLocation>
</comment>
<evidence type="ECO:0000256" key="2">
    <source>
        <dbReference type="ARBA" id="ARBA00022448"/>
    </source>
</evidence>
<evidence type="ECO:0000256" key="4">
    <source>
        <dbReference type="PROSITE-ProRule" id="PRU00221"/>
    </source>
</evidence>
<dbReference type="PANTHER" id="PTHR21286">
    <property type="entry name" value="NUCLEAR PORE COMPLEX PROTEIN NUP160"/>
    <property type="match status" value="1"/>
</dbReference>
<keyword evidence="9" id="KW-1185">Reference proteome</keyword>
<accession>A0A9P7ZBI5</accession>
<evidence type="ECO:0000256" key="1">
    <source>
        <dbReference type="ARBA" id="ARBA00004123"/>
    </source>
</evidence>
<evidence type="ECO:0000259" key="7">
    <source>
        <dbReference type="Pfam" id="PF23300"/>
    </source>
</evidence>
<comment type="caution">
    <text evidence="8">The sequence shown here is derived from an EMBL/GenBank/DDBJ whole genome shotgun (WGS) entry which is preliminary data.</text>
</comment>
<keyword evidence="4" id="KW-0853">WD repeat</keyword>
<dbReference type="GO" id="GO:0017056">
    <property type="term" value="F:structural constituent of nuclear pore"/>
    <property type="evidence" value="ECO:0007669"/>
    <property type="project" value="TreeGrafter"/>
</dbReference>
<sequence>MATFYAFKETRLNLESVCQSSTVQIRLPGSRALTTWSKAAPRRSQGQDIPFAEDENAFKFKYLASVASIYHREHHKTPKSFLWRLLEDSKVLSINVVDVSGQSKAAEANLTLRLSFPSPVQSGCVALSDSPDHDILSVFVLLESNHLYTLTLRPEYFRKVSSTEDNVAEWCKIYSASAFGIASKTPHRLAALTADELLISQYNGELLRLVRKPGSDGAEWTATQHSEGGVSLRNIIRWGGAPTNMKYENGTIEYTAVTSIATPSTMIDGFRYVFTVSLDHKLRVWNLQTNKIVHSVDILNQTASEGADTPKHVIQPSTSAQLVRVYGDASEESALCVTYSPIGTGEFKFWSVRAEPDNQLTVKDRFPNNKLHPLAASDPIWTVADFAVVVRPGSYIVWVLWKNNLASVVQSMAFDTDSSIAAVQKSWKSDWETMATETVRDPKSRRPSAVPGASSDVTDDWLRFILTPGRFTTTTLETCLTIFERGMETKIAPTRKSAALPERLCSVIASKVKLGRKANAQMGYEDFRSATEGQWNRFYLLLDELDRQREEALSMVVDPIDGIPWVVVADGIAPLRACSELEKIWHNQSYVAPKEGKSPLGDIEPIVALVKAANELKSGLSTQSPQMLHDCKVALKAELFEQPALIGPVRLRALYDKCDFANQVGDDEFDQLKQTLNGFQNVTPQVYEALFRLMTSNEEVARHQQLLPMAEFGNKMIVKGVQETVELHRNICIGQLILLILIESEINHTEEGIGFDTAGVFDSLLTYLKRLELVDWLASSQITLPLSKDRSSTFADISSALAGKSTPQVETVTVLEGILRHLFGFDMRRTDALISTTTETIGEVCDPEGKYEIQPSLTQCFLLKNGRPDLAADFSRFTEPHPFDVYIEGRVQLALNDAASAATLFKKAAYGIGFIDPHKEADFRSGGYLEETERNLLNAGMPQYYSHIVALYDKERIYSHVIDFAHLGLQFIPQRPTPDTLRTELLSRLFNAAIQTSRWDLAHSTLSLFTDTALQHSSLRTLVTKMCESSNSTHLLSLPFIALQPAVDAILTQKCAATTDVIGSIPYHKILYAWRIQHSDFRGAAAVSLQHLQRLKDASNPDNVAIEEQYIVLLNALGCVDPKNAWILNEEPAGKTRKLSVRKVVTLADVRKEYQAELDRIAAIENNQFEFAGEDMEVDML</sequence>
<keyword evidence="2" id="KW-0813">Transport</keyword>
<gene>
    <name evidence="8" type="ORF">BJ878DRAFT_451743</name>
</gene>
<dbReference type="Pfam" id="PF23300">
    <property type="entry name" value="HEAT_Nup120"/>
    <property type="match status" value="1"/>
</dbReference>
<dbReference type="OrthoDB" id="67716at2759"/>
<dbReference type="PROSITE" id="PS50082">
    <property type="entry name" value="WD_REPEATS_2"/>
    <property type="match status" value="1"/>
</dbReference>